<dbReference type="PANTHER" id="PTHR11505">
    <property type="entry name" value="L1 TRANSPOSABLE ELEMENT-RELATED"/>
    <property type="match status" value="1"/>
</dbReference>
<dbReference type="Pfam" id="PF03258">
    <property type="entry name" value="Baculo_FP"/>
    <property type="match status" value="1"/>
</dbReference>
<gene>
    <name evidence="4" type="ORF">HPB48_011675</name>
</gene>
<dbReference type="Pfam" id="PF25298">
    <property type="entry name" value="Baculo_FP_2nd"/>
    <property type="match status" value="1"/>
</dbReference>
<dbReference type="EMBL" id="JABSTR010000010">
    <property type="protein sequence ID" value="KAH9379745.1"/>
    <property type="molecule type" value="Genomic_DNA"/>
</dbReference>
<accession>A0A9J6GY37</accession>
<dbReference type="InterPro" id="IPR057251">
    <property type="entry name" value="FP_C"/>
</dbReference>
<evidence type="ECO:0000313" key="4">
    <source>
        <dbReference type="EMBL" id="KAH9379745.1"/>
    </source>
</evidence>
<dbReference type="InterPro" id="IPR004941">
    <property type="entry name" value="FP_N"/>
</dbReference>
<evidence type="ECO:0000256" key="1">
    <source>
        <dbReference type="SAM" id="Coils"/>
    </source>
</evidence>
<name>A0A9J6GY37_HAELO</name>
<dbReference type="AlphaFoldDB" id="A0A9J6GY37"/>
<comment type="caution">
    <text evidence="4">The sequence shown here is derived from an EMBL/GenBank/DDBJ whole genome shotgun (WGS) entry which is preliminary data.</text>
</comment>
<evidence type="ECO:0000313" key="5">
    <source>
        <dbReference type="Proteomes" id="UP000821853"/>
    </source>
</evidence>
<dbReference type="InterPro" id="IPR004244">
    <property type="entry name" value="Transposase_22"/>
</dbReference>
<dbReference type="OMA" id="IHMETEM"/>
<proteinExistence type="predicted"/>
<dbReference type="VEuPathDB" id="VectorBase:HLOH_065329"/>
<evidence type="ECO:0000259" key="3">
    <source>
        <dbReference type="Pfam" id="PF25298"/>
    </source>
</evidence>
<sequence length="201" mass="23186">MNNMNLTFEELRKTKEELDSLKKEHTALKAEKEELERYVIHMETEMTQLKQFTRKQNIEIKGMPQEPKESLTEIVQAIAEKVEVQLEPSDIDVVHRVPTKEPTKTNIIVRFVSRSARNKLLQAAKKKRLTTSDFGFADDSPVYINEHLCPEYKALLGKAIAKKKEKKWKFVWVAESKILARKTENSSVVHIATLADLAKIV</sequence>
<reference evidence="4 5" key="1">
    <citation type="journal article" date="2020" name="Cell">
        <title>Large-Scale Comparative Analyses of Tick Genomes Elucidate Their Genetic Diversity and Vector Capacities.</title>
        <authorList>
            <consortium name="Tick Genome and Microbiome Consortium (TIGMIC)"/>
            <person name="Jia N."/>
            <person name="Wang J."/>
            <person name="Shi W."/>
            <person name="Du L."/>
            <person name="Sun Y."/>
            <person name="Zhan W."/>
            <person name="Jiang J.F."/>
            <person name="Wang Q."/>
            <person name="Zhang B."/>
            <person name="Ji P."/>
            <person name="Bell-Sakyi L."/>
            <person name="Cui X.M."/>
            <person name="Yuan T.T."/>
            <person name="Jiang B.G."/>
            <person name="Yang W.F."/>
            <person name="Lam T.T."/>
            <person name="Chang Q.C."/>
            <person name="Ding S.J."/>
            <person name="Wang X.J."/>
            <person name="Zhu J.G."/>
            <person name="Ruan X.D."/>
            <person name="Zhao L."/>
            <person name="Wei J.T."/>
            <person name="Ye R.Z."/>
            <person name="Que T.C."/>
            <person name="Du C.H."/>
            <person name="Zhou Y.H."/>
            <person name="Cheng J.X."/>
            <person name="Dai P.F."/>
            <person name="Guo W.B."/>
            <person name="Han X.H."/>
            <person name="Huang E.J."/>
            <person name="Li L.F."/>
            <person name="Wei W."/>
            <person name="Gao Y.C."/>
            <person name="Liu J.Z."/>
            <person name="Shao H.Z."/>
            <person name="Wang X."/>
            <person name="Wang C.C."/>
            <person name="Yang T.C."/>
            <person name="Huo Q.B."/>
            <person name="Li W."/>
            <person name="Chen H.Y."/>
            <person name="Chen S.E."/>
            <person name="Zhou L.G."/>
            <person name="Ni X.B."/>
            <person name="Tian J.H."/>
            <person name="Sheng Y."/>
            <person name="Liu T."/>
            <person name="Pan Y.S."/>
            <person name="Xia L.Y."/>
            <person name="Li J."/>
            <person name="Zhao F."/>
            <person name="Cao W.C."/>
        </authorList>
    </citation>
    <scope>NUCLEOTIDE SEQUENCE [LARGE SCALE GENOMIC DNA]</scope>
    <source>
        <strain evidence="4">HaeL-2018</strain>
    </source>
</reference>
<evidence type="ECO:0000259" key="2">
    <source>
        <dbReference type="Pfam" id="PF03258"/>
    </source>
</evidence>
<dbReference type="OrthoDB" id="6509011at2759"/>
<feature type="domain" description="FP protein C-terminal" evidence="3">
    <location>
        <begin position="150"/>
        <end position="201"/>
    </location>
</feature>
<keyword evidence="5" id="KW-1185">Reference proteome</keyword>
<protein>
    <submittedName>
        <fullName evidence="4">Uncharacterized protein</fullName>
    </submittedName>
</protein>
<keyword evidence="1" id="KW-0175">Coiled coil</keyword>
<dbReference type="Gene3D" id="3.30.70.1820">
    <property type="entry name" value="L1 transposable element, RRM domain"/>
    <property type="match status" value="1"/>
</dbReference>
<feature type="coiled-coil region" evidence="1">
    <location>
        <begin position="1"/>
        <end position="38"/>
    </location>
</feature>
<feature type="domain" description="FP protein N-terminal" evidence="2">
    <location>
        <begin position="56"/>
        <end position="141"/>
    </location>
</feature>
<dbReference type="Proteomes" id="UP000821853">
    <property type="component" value="Chromosome 8"/>
</dbReference>
<organism evidence="4 5">
    <name type="scientific">Haemaphysalis longicornis</name>
    <name type="common">Bush tick</name>
    <dbReference type="NCBI Taxonomy" id="44386"/>
    <lineage>
        <taxon>Eukaryota</taxon>
        <taxon>Metazoa</taxon>
        <taxon>Ecdysozoa</taxon>
        <taxon>Arthropoda</taxon>
        <taxon>Chelicerata</taxon>
        <taxon>Arachnida</taxon>
        <taxon>Acari</taxon>
        <taxon>Parasitiformes</taxon>
        <taxon>Ixodida</taxon>
        <taxon>Ixodoidea</taxon>
        <taxon>Ixodidae</taxon>
        <taxon>Haemaphysalinae</taxon>
        <taxon>Haemaphysalis</taxon>
    </lineage>
</organism>